<accession>A0A928BVD9</accession>
<comment type="caution">
    <text evidence="6">The sequence shown here is derived from an EMBL/GenBank/DDBJ whole genome shotgun (WGS) entry which is preliminary data.</text>
</comment>
<organism evidence="6 7">
    <name type="scientific">Xylanibacter ruminicola</name>
    <name type="common">Prevotella ruminicola</name>
    <dbReference type="NCBI Taxonomy" id="839"/>
    <lineage>
        <taxon>Bacteria</taxon>
        <taxon>Pseudomonadati</taxon>
        <taxon>Bacteroidota</taxon>
        <taxon>Bacteroidia</taxon>
        <taxon>Bacteroidales</taxon>
        <taxon>Prevotellaceae</taxon>
        <taxon>Xylanibacter</taxon>
    </lineage>
</organism>
<dbReference type="HAMAP" id="MF_02071">
    <property type="entry name" value="RlpA"/>
    <property type="match status" value="1"/>
</dbReference>
<dbReference type="EC" id="4.2.2.-" evidence="3"/>
<evidence type="ECO:0000256" key="3">
    <source>
        <dbReference type="HAMAP-Rule" id="MF_02071"/>
    </source>
</evidence>
<evidence type="ECO:0000259" key="5">
    <source>
        <dbReference type="Pfam" id="PF03330"/>
    </source>
</evidence>
<dbReference type="PANTHER" id="PTHR34183:SF1">
    <property type="entry name" value="ENDOLYTIC PEPTIDOGLYCAN TRANSGLYCOSYLASE RLPA"/>
    <property type="match status" value="1"/>
</dbReference>
<keyword evidence="3" id="KW-0732">Signal</keyword>
<dbReference type="InterPro" id="IPR034718">
    <property type="entry name" value="RlpA"/>
</dbReference>
<dbReference type="Gene3D" id="2.40.40.10">
    <property type="entry name" value="RlpA-like domain"/>
    <property type="match status" value="1"/>
</dbReference>
<dbReference type="GO" id="GO:0071555">
    <property type="term" value="P:cell wall organization"/>
    <property type="evidence" value="ECO:0007669"/>
    <property type="project" value="UniProtKB-KW"/>
</dbReference>
<evidence type="ECO:0000313" key="7">
    <source>
        <dbReference type="Proteomes" id="UP000763088"/>
    </source>
</evidence>
<feature type="chain" id="PRO_5038188092" description="Probable endolytic peptidoglycan transglycosylase RlpA" evidence="3">
    <location>
        <begin position="21"/>
        <end position="164"/>
    </location>
</feature>
<name>A0A928BVD9_XYLRU</name>
<feature type="domain" description="RlpA-like protein double-psi beta-barrel" evidence="5">
    <location>
        <begin position="24"/>
        <end position="110"/>
    </location>
</feature>
<sequence precursor="true">MIRRLYITILTLLISFTALGQPESGKASFYSKSLSGRKTASGERLHHDSLTCAHRTYPFGTLLQVTNPANGKQVIVKVTDRGPYVRGRVIDLSVRAAQELGIIAQGIAPVIVEKYQESVIPYKPEEFFSQPELDMSTNDGSPAKPIWVELKEQRAKKAKKIIKR</sequence>
<evidence type="ECO:0000256" key="4">
    <source>
        <dbReference type="RuleBase" id="RU003495"/>
    </source>
</evidence>
<keyword evidence="2 3" id="KW-0961">Cell wall biogenesis/degradation</keyword>
<dbReference type="InterPro" id="IPR009009">
    <property type="entry name" value="RlpA-like_DPBB"/>
</dbReference>
<dbReference type="Proteomes" id="UP000763088">
    <property type="component" value="Unassembled WGS sequence"/>
</dbReference>
<dbReference type="Pfam" id="PF03330">
    <property type="entry name" value="DPBB_1"/>
    <property type="match status" value="1"/>
</dbReference>
<dbReference type="NCBIfam" id="TIGR00413">
    <property type="entry name" value="rlpA"/>
    <property type="match status" value="1"/>
</dbReference>
<comment type="similarity">
    <text evidence="3 4">Belongs to the RlpA family.</text>
</comment>
<reference evidence="6" key="1">
    <citation type="submission" date="2019-04" db="EMBL/GenBank/DDBJ databases">
        <title>Evolution of Biomass-Degrading Anaerobic Consortia Revealed by Metagenomics.</title>
        <authorList>
            <person name="Peng X."/>
        </authorList>
    </citation>
    <scope>NUCLEOTIDE SEQUENCE</scope>
    <source>
        <strain evidence="6">SIG141</strain>
    </source>
</reference>
<gene>
    <name evidence="3" type="primary">rlpA</name>
    <name evidence="6" type="ORF">E7102_10060</name>
</gene>
<feature type="signal peptide" evidence="3">
    <location>
        <begin position="1"/>
        <end position="20"/>
    </location>
</feature>
<dbReference type="CDD" id="cd22268">
    <property type="entry name" value="DPBB_RlpA-like"/>
    <property type="match status" value="1"/>
</dbReference>
<dbReference type="GO" id="GO:0008932">
    <property type="term" value="F:lytic endotransglycosylase activity"/>
    <property type="evidence" value="ECO:0007669"/>
    <property type="project" value="UniProtKB-UniRule"/>
</dbReference>
<dbReference type="SUPFAM" id="SSF50685">
    <property type="entry name" value="Barwin-like endoglucanases"/>
    <property type="match status" value="1"/>
</dbReference>
<evidence type="ECO:0000256" key="1">
    <source>
        <dbReference type="ARBA" id="ARBA00023239"/>
    </source>
</evidence>
<dbReference type="InterPro" id="IPR036908">
    <property type="entry name" value="RlpA-like_sf"/>
</dbReference>
<keyword evidence="1 3" id="KW-0456">Lyase</keyword>
<dbReference type="EMBL" id="SUYD01000012">
    <property type="protein sequence ID" value="MBE6266797.1"/>
    <property type="molecule type" value="Genomic_DNA"/>
</dbReference>
<dbReference type="GO" id="GO:0000270">
    <property type="term" value="P:peptidoglycan metabolic process"/>
    <property type="evidence" value="ECO:0007669"/>
    <property type="project" value="UniProtKB-UniRule"/>
</dbReference>
<dbReference type="InterPro" id="IPR012997">
    <property type="entry name" value="RplA"/>
</dbReference>
<evidence type="ECO:0000256" key="2">
    <source>
        <dbReference type="ARBA" id="ARBA00023316"/>
    </source>
</evidence>
<comment type="function">
    <text evidence="3">Lytic transglycosylase with a strong preference for naked glycan strands that lack stem peptides.</text>
</comment>
<dbReference type="PANTHER" id="PTHR34183">
    <property type="entry name" value="ENDOLYTIC PEPTIDOGLYCAN TRANSGLYCOSYLASE RLPA"/>
    <property type="match status" value="1"/>
</dbReference>
<evidence type="ECO:0000313" key="6">
    <source>
        <dbReference type="EMBL" id="MBE6266797.1"/>
    </source>
</evidence>
<dbReference type="AlphaFoldDB" id="A0A928BVD9"/>
<protein>
    <recommendedName>
        <fullName evidence="3">Probable endolytic peptidoglycan transglycosylase RlpA</fullName>
        <ecNumber evidence="3">4.2.2.-</ecNumber>
    </recommendedName>
</protein>
<proteinExistence type="inferred from homology"/>